<organism evidence="1 2">
    <name type="scientific">Lasiosphaeris hirsuta</name>
    <dbReference type="NCBI Taxonomy" id="260670"/>
    <lineage>
        <taxon>Eukaryota</taxon>
        <taxon>Fungi</taxon>
        <taxon>Dikarya</taxon>
        <taxon>Ascomycota</taxon>
        <taxon>Pezizomycotina</taxon>
        <taxon>Sordariomycetes</taxon>
        <taxon>Sordariomycetidae</taxon>
        <taxon>Sordariales</taxon>
        <taxon>Lasiosphaeriaceae</taxon>
        <taxon>Lasiosphaeris</taxon>
    </lineage>
</organism>
<dbReference type="GO" id="GO:0016787">
    <property type="term" value="F:hydrolase activity"/>
    <property type="evidence" value="ECO:0007669"/>
    <property type="project" value="UniProtKB-KW"/>
</dbReference>
<reference evidence="1" key="1">
    <citation type="submission" date="2023-06" db="EMBL/GenBank/DDBJ databases">
        <title>Genome-scale phylogeny and comparative genomics of the fungal order Sordariales.</title>
        <authorList>
            <consortium name="Lawrence Berkeley National Laboratory"/>
            <person name="Hensen N."/>
            <person name="Bonometti L."/>
            <person name="Westerberg I."/>
            <person name="Brannstrom I.O."/>
            <person name="Guillou S."/>
            <person name="Cros-Aarteil S."/>
            <person name="Calhoun S."/>
            <person name="Haridas S."/>
            <person name="Kuo A."/>
            <person name="Mondo S."/>
            <person name="Pangilinan J."/>
            <person name="Riley R."/>
            <person name="Labutti K."/>
            <person name="Andreopoulos B."/>
            <person name="Lipzen A."/>
            <person name="Chen C."/>
            <person name="Yanf M."/>
            <person name="Daum C."/>
            <person name="Ng V."/>
            <person name="Clum A."/>
            <person name="Steindorff A."/>
            <person name="Ohm R."/>
            <person name="Martin F."/>
            <person name="Silar P."/>
            <person name="Natvig D."/>
            <person name="Lalanne C."/>
            <person name="Gautier V."/>
            <person name="Ament-Velasquez S.L."/>
            <person name="Kruys A."/>
            <person name="Hutchinson M.I."/>
            <person name="Powell A.J."/>
            <person name="Barry K."/>
            <person name="Miller A.N."/>
            <person name="Grigoriev I.V."/>
            <person name="Debuchy R."/>
            <person name="Gladieux P."/>
            <person name="Thoren M.H."/>
            <person name="Johannesson H."/>
        </authorList>
    </citation>
    <scope>NUCLEOTIDE SEQUENCE</scope>
    <source>
        <strain evidence="1">SMH4607-1</strain>
    </source>
</reference>
<dbReference type="Gene3D" id="1.50.10.20">
    <property type="match status" value="1"/>
</dbReference>
<dbReference type="InterPro" id="IPR005198">
    <property type="entry name" value="Glyco_hydro_76"/>
</dbReference>
<evidence type="ECO:0000313" key="2">
    <source>
        <dbReference type="Proteomes" id="UP001172102"/>
    </source>
</evidence>
<dbReference type="InterPro" id="IPR008928">
    <property type="entry name" value="6-hairpin_glycosidase_sf"/>
</dbReference>
<comment type="caution">
    <text evidence="1">The sequence shown here is derived from an EMBL/GenBank/DDBJ whole genome shotgun (WGS) entry which is preliminary data.</text>
</comment>
<dbReference type="AlphaFoldDB" id="A0AA40A854"/>
<dbReference type="PANTHER" id="PTHR47791">
    <property type="entry name" value="MEIOTICALLY UP-REGULATED GENE 191 PROTEIN"/>
    <property type="match status" value="1"/>
</dbReference>
<dbReference type="EMBL" id="JAUKUA010000005">
    <property type="protein sequence ID" value="KAK0711101.1"/>
    <property type="molecule type" value="Genomic_DNA"/>
</dbReference>
<gene>
    <name evidence="1" type="ORF">B0H67DRAFT_601939</name>
</gene>
<dbReference type="Pfam" id="PF03663">
    <property type="entry name" value="Glyco_hydro_76"/>
    <property type="match status" value="1"/>
</dbReference>
<sequence length="327" mass="36934">MNKFYNETQGRWSPEIAWWLSGFALQDLLDYMYKTGSREYMEQARYIIELQKAPIPWWPQGGGNFRADSTDDTGWWALALLRMFDLTGDQAYLNISILDEAYMYSYWTDTDCGGGMYVDIRDKTYKNAIANELYMLLTASLHNRTPGDIAYLAKAKATWEWFKSSGMINSENLINDGLVEKDGVCSNNGLPVWSYNQGVILAALTELYRATNDTSYLDQGRKIADAVIANKLLTPDPDRVLTDPCEVPDTCNNDQHIFKGIFARELAELSSSLDGDPYRAYLEQNARAAVKQDRNATGFYDVAWRGPFRNSTLGKQASAVGLFVALI</sequence>
<keyword evidence="1" id="KW-0378">Hydrolase</keyword>
<accession>A0AA40A854</accession>
<dbReference type="GO" id="GO:0005975">
    <property type="term" value="P:carbohydrate metabolic process"/>
    <property type="evidence" value="ECO:0007669"/>
    <property type="project" value="InterPro"/>
</dbReference>
<protein>
    <submittedName>
        <fullName evidence="1">Glycoside hydrolase</fullName>
    </submittedName>
</protein>
<dbReference type="Proteomes" id="UP001172102">
    <property type="component" value="Unassembled WGS sequence"/>
</dbReference>
<proteinExistence type="predicted"/>
<dbReference type="InterPro" id="IPR053169">
    <property type="entry name" value="MUG_Protein"/>
</dbReference>
<name>A0AA40A854_9PEZI</name>
<dbReference type="SUPFAM" id="SSF48208">
    <property type="entry name" value="Six-hairpin glycosidases"/>
    <property type="match status" value="1"/>
</dbReference>
<evidence type="ECO:0000313" key="1">
    <source>
        <dbReference type="EMBL" id="KAK0711101.1"/>
    </source>
</evidence>
<dbReference type="PANTHER" id="PTHR47791:SF3">
    <property type="entry name" value="MEIOTICALLY UP-REGULATED GENE 191 PROTEIN"/>
    <property type="match status" value="1"/>
</dbReference>
<keyword evidence="2" id="KW-1185">Reference proteome</keyword>